<keyword evidence="2" id="KW-0732">Signal</keyword>
<dbReference type="Pfam" id="PF11233">
    <property type="entry name" value="DUF3035"/>
    <property type="match status" value="1"/>
</dbReference>
<reference evidence="3 4" key="1">
    <citation type="submission" date="2019-06" db="EMBL/GenBank/DDBJ databases">
        <title>A novel bacterium of genus Amaricoccus, isolated from marine sediment.</title>
        <authorList>
            <person name="Huang H."/>
            <person name="Mo K."/>
            <person name="Hu Y."/>
        </authorList>
    </citation>
    <scope>NUCLEOTIDE SEQUENCE [LARGE SCALE GENOMIC DNA]</scope>
    <source>
        <strain evidence="3 4">HB172011</strain>
    </source>
</reference>
<keyword evidence="4" id="KW-1185">Reference proteome</keyword>
<feature type="chain" id="PRO_5021424499" evidence="2">
    <location>
        <begin position="21"/>
        <end position="172"/>
    </location>
</feature>
<sequence>MGWPRALSGAAMIVSAMALGACSRSTGDGELRSAGSPDEFMVLPTRPLEMPRNLASLPPPTPGAPNRVDIDPREEAVASLTGKDTAAAGTAGAAALIARAGPVDPNIRARLAQEDVVFREENRGKLLPRLFARDPNDVTYRAVTLDAPAEFERMRARGVGVPAAPPSALESD</sequence>
<evidence type="ECO:0000313" key="3">
    <source>
        <dbReference type="EMBL" id="TPE52187.1"/>
    </source>
</evidence>
<dbReference type="Proteomes" id="UP000319255">
    <property type="component" value="Unassembled WGS sequence"/>
</dbReference>
<accession>A0A501WXK7</accession>
<evidence type="ECO:0000256" key="2">
    <source>
        <dbReference type="SAM" id="SignalP"/>
    </source>
</evidence>
<organism evidence="3 4">
    <name type="scientific">Amaricoccus solimangrovi</name>
    <dbReference type="NCBI Taxonomy" id="2589815"/>
    <lineage>
        <taxon>Bacteria</taxon>
        <taxon>Pseudomonadati</taxon>
        <taxon>Pseudomonadota</taxon>
        <taxon>Alphaproteobacteria</taxon>
        <taxon>Rhodobacterales</taxon>
        <taxon>Paracoccaceae</taxon>
        <taxon>Amaricoccus</taxon>
    </lineage>
</organism>
<proteinExistence type="predicted"/>
<feature type="region of interest" description="Disordered" evidence="1">
    <location>
        <begin position="50"/>
        <end position="69"/>
    </location>
</feature>
<evidence type="ECO:0000313" key="4">
    <source>
        <dbReference type="Proteomes" id="UP000319255"/>
    </source>
</evidence>
<evidence type="ECO:0000256" key="1">
    <source>
        <dbReference type="SAM" id="MobiDB-lite"/>
    </source>
</evidence>
<dbReference type="OrthoDB" id="7876689at2"/>
<name>A0A501WXK7_9RHOB</name>
<dbReference type="InterPro" id="IPR021395">
    <property type="entry name" value="DUF3035"/>
</dbReference>
<gene>
    <name evidence="3" type="ORF">FJM51_07130</name>
</gene>
<dbReference type="PROSITE" id="PS51257">
    <property type="entry name" value="PROKAR_LIPOPROTEIN"/>
    <property type="match status" value="1"/>
</dbReference>
<feature type="signal peptide" evidence="2">
    <location>
        <begin position="1"/>
        <end position="20"/>
    </location>
</feature>
<dbReference type="EMBL" id="VFRP01000004">
    <property type="protein sequence ID" value="TPE52187.1"/>
    <property type="molecule type" value="Genomic_DNA"/>
</dbReference>
<protein>
    <submittedName>
        <fullName evidence="3">DUF3035 domain-containing protein</fullName>
    </submittedName>
</protein>
<comment type="caution">
    <text evidence="3">The sequence shown here is derived from an EMBL/GenBank/DDBJ whole genome shotgun (WGS) entry which is preliminary data.</text>
</comment>
<dbReference type="AlphaFoldDB" id="A0A501WXK7"/>